<dbReference type="EC" id="2.7.1.30" evidence="9"/>
<feature type="binding site" evidence="9">
    <location>
        <position position="81"/>
    </location>
    <ligand>
        <name>glycerol</name>
        <dbReference type="ChEBI" id="CHEBI:17754"/>
    </ligand>
</feature>
<evidence type="ECO:0000313" key="13">
    <source>
        <dbReference type="EMBL" id="AMO23476.1"/>
    </source>
</evidence>
<dbReference type="PANTHER" id="PTHR10196:SF69">
    <property type="entry name" value="GLYCEROL KINASE"/>
    <property type="match status" value="1"/>
</dbReference>
<accession>A0A127JU30</accession>
<dbReference type="HAMAP" id="MF_00186">
    <property type="entry name" value="Glycerol_kin"/>
    <property type="match status" value="1"/>
</dbReference>
<feature type="binding site" evidence="9">
    <location>
        <position position="15"/>
    </location>
    <ligand>
        <name>ADP</name>
        <dbReference type="ChEBI" id="CHEBI:456216"/>
    </ligand>
</feature>
<dbReference type="InterPro" id="IPR018485">
    <property type="entry name" value="FGGY_C"/>
</dbReference>
<dbReference type="FunFam" id="3.30.420.40:FF:000008">
    <property type="entry name" value="Glycerol kinase"/>
    <property type="match status" value="1"/>
</dbReference>
<dbReference type="InterPro" id="IPR018483">
    <property type="entry name" value="Carb_kinase_FGGY_CS"/>
</dbReference>
<evidence type="ECO:0000259" key="12">
    <source>
        <dbReference type="Pfam" id="PF02782"/>
    </source>
</evidence>
<feature type="binding site" evidence="9">
    <location>
        <position position="264"/>
    </location>
    <ligand>
        <name>ADP</name>
        <dbReference type="ChEBI" id="CHEBI:456216"/>
    </ligand>
</feature>
<comment type="activity regulation">
    <text evidence="9">Inhibited by fructose 1,6-bisphosphate (FBP).</text>
</comment>
<feature type="binding site" evidence="9">
    <location>
        <position position="133"/>
    </location>
    <ligand>
        <name>sn-glycerol 3-phosphate</name>
        <dbReference type="ChEBI" id="CHEBI:57597"/>
    </ligand>
</feature>
<feature type="binding site" evidence="9">
    <location>
        <position position="412"/>
    </location>
    <ligand>
        <name>ADP</name>
        <dbReference type="ChEBI" id="CHEBI:456216"/>
    </ligand>
</feature>
<feature type="binding site" evidence="9">
    <location>
        <position position="412"/>
    </location>
    <ligand>
        <name>ATP</name>
        <dbReference type="ChEBI" id="CHEBI:30616"/>
    </ligand>
</feature>
<feature type="binding site" evidence="9">
    <location>
        <position position="13"/>
    </location>
    <ligand>
        <name>ATP</name>
        <dbReference type="ChEBI" id="CHEBI:30616"/>
    </ligand>
</feature>
<dbReference type="GO" id="GO:0005829">
    <property type="term" value="C:cytosol"/>
    <property type="evidence" value="ECO:0007669"/>
    <property type="project" value="UniProtKB-ARBA"/>
</dbReference>
<dbReference type="InterPro" id="IPR000577">
    <property type="entry name" value="Carb_kinase_FGGY"/>
</dbReference>
<comment type="function">
    <text evidence="9">Key enzyme in the regulation of glycerol uptake and metabolism. Catalyzes the phosphorylation of glycerol to yield sn-glycerol 3-phosphate.</text>
</comment>
<feature type="binding site" evidence="9">
    <location>
        <position position="11"/>
    </location>
    <ligand>
        <name>sn-glycerol 3-phosphate</name>
        <dbReference type="ChEBI" id="CHEBI:57597"/>
    </ligand>
</feature>
<dbReference type="InterPro" id="IPR043129">
    <property type="entry name" value="ATPase_NBD"/>
</dbReference>
<evidence type="ECO:0000256" key="1">
    <source>
        <dbReference type="ARBA" id="ARBA00005190"/>
    </source>
</evidence>
<reference evidence="13 14" key="1">
    <citation type="journal article" date="2014" name="Int. J. Syst. Evol. Microbiol.">
        <title>Ramlibacter solisilvae sp. nov., isolated from forest soil, and emended description of the genus Ramlibacter.</title>
        <authorList>
            <person name="Lee H.J."/>
            <person name="Lee S.H."/>
            <person name="Lee S.S."/>
            <person name="Lee J.S."/>
            <person name="Kim Y."/>
            <person name="Kim S.C."/>
            <person name="Jeon C.O."/>
        </authorList>
    </citation>
    <scope>NUCLEOTIDE SEQUENCE [LARGE SCALE GENOMIC DNA]</scope>
    <source>
        <strain evidence="13 14">5-10</strain>
    </source>
</reference>
<dbReference type="PATRIC" id="fig|94132.3.peg.2424"/>
<feature type="binding site" evidence="9">
    <location>
        <position position="11"/>
    </location>
    <ligand>
        <name>ADP</name>
        <dbReference type="ChEBI" id="CHEBI:456216"/>
    </ligand>
</feature>
<dbReference type="Proteomes" id="UP000070433">
    <property type="component" value="Chromosome"/>
</dbReference>
<sequence>MSFILALDQGTSSSRSIVFDAGGRIVAMAQQELPQIYPRPGWVEHDPMEIWRTQLATAREALAQARLDARALGAIGITNQRETTVIWERATGRPIHHAIVWQDRRGEPMCARLRDAGHDKLIQSRTGLLVDSYFSATKISWLLENVPGARERARRGELAFGTVDSWLMWQLTEGALHATDVTNASRTMLFDVHRNEWDAELLRLFDVPVELMPQVLPSSARFGETAASLLGAPVLIGGVAGDQQAALFGQACFQAGMAKNTYGTGCFLLMHTGGKFQMSTNGLVTTSAAQRSARPEYALEGSVFVGGAVVQWLRDGLRAIEHSTQVQALAESVPDAGGVMLVPAFTGLGAPYWKPDARGTITGLTRGTTLAHIARAALESIAYQSAALLQAMSRDAVAAGAAPVSELRVDGGACVNDLLMQFQADLLGVPVVRPAVTETTALGAAYLAGLACGVFKSTEELAAMWQPQRRFLPTLDAGRATELMARWEHAVRQASLN</sequence>
<feature type="binding site" evidence="9">
    <location>
        <position position="264"/>
    </location>
    <ligand>
        <name>ATP</name>
        <dbReference type="ChEBI" id="CHEBI:30616"/>
    </ligand>
</feature>
<dbReference type="PANTHER" id="PTHR10196">
    <property type="entry name" value="SUGAR KINASE"/>
    <property type="match status" value="1"/>
</dbReference>
<dbReference type="CDD" id="cd07786">
    <property type="entry name" value="FGGY_EcGK_like"/>
    <property type="match status" value="1"/>
</dbReference>
<comment type="similarity">
    <text evidence="2 9 10">Belongs to the FGGY kinase family.</text>
</comment>
<protein>
    <recommendedName>
        <fullName evidence="9">Glycerol kinase</fullName>
        <ecNumber evidence="9">2.7.1.30</ecNumber>
    </recommendedName>
    <alternativeName>
        <fullName evidence="9">ATP:glycerol 3-phosphotransferase</fullName>
    </alternativeName>
    <alternativeName>
        <fullName evidence="9">Glycerokinase</fullName>
        <shortName evidence="9">GK</shortName>
    </alternativeName>
</protein>
<feature type="binding site" evidence="9">
    <location>
        <position position="82"/>
    </location>
    <ligand>
        <name>sn-glycerol 3-phosphate</name>
        <dbReference type="ChEBI" id="CHEBI:57597"/>
    </ligand>
</feature>
<dbReference type="InterPro" id="IPR005999">
    <property type="entry name" value="Glycerol_kin"/>
</dbReference>
<organism evidence="13 14">
    <name type="scientific">Ramlibacter tataouinensis</name>
    <dbReference type="NCBI Taxonomy" id="94132"/>
    <lineage>
        <taxon>Bacteria</taxon>
        <taxon>Pseudomonadati</taxon>
        <taxon>Pseudomonadota</taxon>
        <taxon>Betaproteobacteria</taxon>
        <taxon>Burkholderiales</taxon>
        <taxon>Comamonadaceae</taxon>
        <taxon>Ramlibacter</taxon>
    </lineage>
</organism>
<keyword evidence="4 9" id="KW-0547">Nucleotide-binding</keyword>
<evidence type="ECO:0000256" key="10">
    <source>
        <dbReference type="RuleBase" id="RU003733"/>
    </source>
</evidence>
<feature type="domain" description="Carbohydrate kinase FGGY C-terminal" evidence="12">
    <location>
        <begin position="259"/>
        <end position="451"/>
    </location>
</feature>
<evidence type="ECO:0000256" key="2">
    <source>
        <dbReference type="ARBA" id="ARBA00009156"/>
    </source>
</evidence>
<dbReference type="GO" id="GO:0006072">
    <property type="term" value="P:glycerol-3-phosphate metabolic process"/>
    <property type="evidence" value="ECO:0007669"/>
    <property type="project" value="InterPro"/>
</dbReference>
<dbReference type="UniPathway" id="UPA00618">
    <property type="reaction ID" value="UER00672"/>
</dbReference>
<evidence type="ECO:0000259" key="11">
    <source>
        <dbReference type="Pfam" id="PF00370"/>
    </source>
</evidence>
<keyword evidence="7 9" id="KW-0067">ATP-binding</keyword>
<feature type="binding site" evidence="9">
    <location>
        <position position="416"/>
    </location>
    <ligand>
        <name>ADP</name>
        <dbReference type="ChEBI" id="CHEBI:456216"/>
    </ligand>
</feature>
<evidence type="ECO:0000256" key="5">
    <source>
        <dbReference type="ARBA" id="ARBA00022777"/>
    </source>
</evidence>
<dbReference type="Pfam" id="PF02782">
    <property type="entry name" value="FGGY_C"/>
    <property type="match status" value="1"/>
</dbReference>
<dbReference type="PROSITE" id="PS00445">
    <property type="entry name" value="FGGY_KINASES_2"/>
    <property type="match status" value="1"/>
</dbReference>
<dbReference type="EMBL" id="CP010951">
    <property type="protein sequence ID" value="AMO23476.1"/>
    <property type="molecule type" value="Genomic_DNA"/>
</dbReference>
<feature type="binding site" evidence="9">
    <location>
        <position position="307"/>
    </location>
    <ligand>
        <name>ADP</name>
        <dbReference type="ChEBI" id="CHEBI:456216"/>
    </ligand>
</feature>
<evidence type="ECO:0000256" key="4">
    <source>
        <dbReference type="ARBA" id="ARBA00022741"/>
    </source>
</evidence>
<feature type="binding site" evidence="9">
    <location>
        <position position="243"/>
    </location>
    <ligand>
        <name>glycerol</name>
        <dbReference type="ChEBI" id="CHEBI:17754"/>
    </ligand>
</feature>
<dbReference type="PIRSF" id="PIRSF000538">
    <property type="entry name" value="GlpK"/>
    <property type="match status" value="1"/>
</dbReference>
<evidence type="ECO:0000256" key="9">
    <source>
        <dbReference type="HAMAP-Rule" id="MF_00186"/>
    </source>
</evidence>
<dbReference type="Gene3D" id="3.30.420.40">
    <property type="match status" value="2"/>
</dbReference>
<dbReference type="RefSeq" id="WP_061499758.1">
    <property type="nucleotide sequence ID" value="NZ_CP010951.1"/>
</dbReference>
<evidence type="ECO:0000256" key="8">
    <source>
        <dbReference type="ARBA" id="ARBA00052101"/>
    </source>
</evidence>
<dbReference type="AlphaFoldDB" id="A0A127JU30"/>
<name>A0A127JU30_9BURK</name>
<feature type="binding site" evidence="9">
    <location>
        <position position="307"/>
    </location>
    <ligand>
        <name>ATP</name>
        <dbReference type="ChEBI" id="CHEBI:30616"/>
    </ligand>
</feature>
<feature type="binding site" evidence="9">
    <location>
        <position position="133"/>
    </location>
    <ligand>
        <name>glycerol</name>
        <dbReference type="ChEBI" id="CHEBI:17754"/>
    </ligand>
</feature>
<dbReference type="Pfam" id="PF00370">
    <property type="entry name" value="FGGY_N"/>
    <property type="match status" value="1"/>
</dbReference>
<dbReference type="NCBIfam" id="NF000756">
    <property type="entry name" value="PRK00047.1"/>
    <property type="match status" value="1"/>
</dbReference>
<evidence type="ECO:0000256" key="7">
    <source>
        <dbReference type="ARBA" id="ARBA00022840"/>
    </source>
</evidence>
<dbReference type="GO" id="GO:0019563">
    <property type="term" value="P:glycerol catabolic process"/>
    <property type="evidence" value="ECO:0007669"/>
    <property type="project" value="UniProtKB-UniRule"/>
</dbReference>
<gene>
    <name evidence="9 13" type="primary">glpK</name>
    <name evidence="13" type="ORF">UC35_11910</name>
</gene>
<comment type="pathway">
    <text evidence="1 9">Polyol metabolism; glycerol degradation via glycerol kinase pathway; sn-glycerol 3-phosphate from glycerol: step 1/1.</text>
</comment>
<evidence type="ECO:0000256" key="3">
    <source>
        <dbReference type="ARBA" id="ARBA00022679"/>
    </source>
</evidence>
<feature type="binding site" evidence="9">
    <location>
        <position position="12"/>
    </location>
    <ligand>
        <name>ATP</name>
        <dbReference type="ChEBI" id="CHEBI:30616"/>
    </ligand>
</feature>
<feature type="binding site" evidence="9">
    <location>
        <position position="11"/>
    </location>
    <ligand>
        <name>ATP</name>
        <dbReference type="ChEBI" id="CHEBI:30616"/>
    </ligand>
</feature>
<keyword evidence="6 9" id="KW-0319">Glycerol metabolism</keyword>
<dbReference type="InterPro" id="IPR018484">
    <property type="entry name" value="FGGY_N"/>
</dbReference>
<dbReference type="GO" id="GO:0004370">
    <property type="term" value="F:glycerol kinase activity"/>
    <property type="evidence" value="ECO:0007669"/>
    <property type="project" value="UniProtKB-UniRule"/>
</dbReference>
<dbReference type="NCBIfam" id="TIGR01311">
    <property type="entry name" value="glycerol_kin"/>
    <property type="match status" value="1"/>
</dbReference>
<evidence type="ECO:0000256" key="6">
    <source>
        <dbReference type="ARBA" id="ARBA00022798"/>
    </source>
</evidence>
<dbReference type="SUPFAM" id="SSF53067">
    <property type="entry name" value="Actin-like ATPase domain"/>
    <property type="match status" value="2"/>
</dbReference>
<feature type="binding site" evidence="9">
    <location>
        <position position="82"/>
    </location>
    <ligand>
        <name>glycerol</name>
        <dbReference type="ChEBI" id="CHEBI:17754"/>
    </ligand>
</feature>
<feature type="binding site" evidence="9">
    <location>
        <position position="242"/>
    </location>
    <ligand>
        <name>sn-glycerol 3-phosphate</name>
        <dbReference type="ChEBI" id="CHEBI:57597"/>
    </ligand>
</feature>
<evidence type="ECO:0000313" key="14">
    <source>
        <dbReference type="Proteomes" id="UP000070433"/>
    </source>
</evidence>
<keyword evidence="14" id="KW-1185">Reference proteome</keyword>
<dbReference type="OrthoDB" id="9805576at2"/>
<dbReference type="PROSITE" id="PS00933">
    <property type="entry name" value="FGGY_KINASES_1"/>
    <property type="match status" value="1"/>
</dbReference>
<comment type="catalytic activity">
    <reaction evidence="8 9">
        <text>glycerol + ATP = sn-glycerol 3-phosphate + ADP + H(+)</text>
        <dbReference type="Rhea" id="RHEA:21644"/>
        <dbReference type="ChEBI" id="CHEBI:15378"/>
        <dbReference type="ChEBI" id="CHEBI:17754"/>
        <dbReference type="ChEBI" id="CHEBI:30616"/>
        <dbReference type="ChEBI" id="CHEBI:57597"/>
        <dbReference type="ChEBI" id="CHEBI:456216"/>
        <dbReference type="EC" id="2.7.1.30"/>
    </reaction>
</comment>
<dbReference type="GO" id="GO:0005524">
    <property type="term" value="F:ATP binding"/>
    <property type="evidence" value="ECO:0007669"/>
    <property type="project" value="UniProtKB-UniRule"/>
</dbReference>
<keyword evidence="5 9" id="KW-0418">Kinase</keyword>
<keyword evidence="3 9" id="KW-0808">Transferase</keyword>
<feature type="binding site" evidence="9">
    <location>
        <position position="81"/>
    </location>
    <ligand>
        <name>sn-glycerol 3-phosphate</name>
        <dbReference type="ChEBI" id="CHEBI:57597"/>
    </ligand>
</feature>
<proteinExistence type="inferred from homology"/>
<feature type="binding site" evidence="9">
    <location>
        <position position="311"/>
    </location>
    <ligand>
        <name>ATP</name>
        <dbReference type="ChEBI" id="CHEBI:30616"/>
    </ligand>
</feature>
<dbReference type="FunFam" id="3.30.420.40:FF:000007">
    <property type="entry name" value="Glycerol kinase"/>
    <property type="match status" value="1"/>
</dbReference>
<feature type="binding site" evidence="9">
    <location>
        <position position="242"/>
    </location>
    <ligand>
        <name>glycerol</name>
        <dbReference type="ChEBI" id="CHEBI:17754"/>
    </ligand>
</feature>
<feature type="domain" description="Carbohydrate kinase FGGY N-terminal" evidence="11">
    <location>
        <begin position="4"/>
        <end position="249"/>
    </location>
</feature>